<protein>
    <submittedName>
        <fullName evidence="1">Uncharacterized protein</fullName>
    </submittedName>
</protein>
<reference evidence="1" key="2">
    <citation type="journal article" date="2015" name="Data Brief">
        <title>Shoot transcriptome of the giant reed, Arundo donax.</title>
        <authorList>
            <person name="Barrero R.A."/>
            <person name="Guerrero F.D."/>
            <person name="Moolhuijzen P."/>
            <person name="Goolsby J.A."/>
            <person name="Tidwell J."/>
            <person name="Bellgard S.E."/>
            <person name="Bellgard M.I."/>
        </authorList>
    </citation>
    <scope>NUCLEOTIDE SEQUENCE</scope>
    <source>
        <tissue evidence="1">Shoot tissue taken approximately 20 cm above the soil surface</tissue>
    </source>
</reference>
<sequence length="30" mass="3536">MPCHILHHLTLSAYMHYQARIGLLHRVLPN</sequence>
<reference evidence="1" key="1">
    <citation type="submission" date="2014-09" db="EMBL/GenBank/DDBJ databases">
        <authorList>
            <person name="Magalhaes I.L.F."/>
            <person name="Oliveira U."/>
            <person name="Santos F.R."/>
            <person name="Vidigal T.H.D.A."/>
            <person name="Brescovit A.D."/>
            <person name="Santos A.J."/>
        </authorList>
    </citation>
    <scope>NUCLEOTIDE SEQUENCE</scope>
    <source>
        <tissue evidence="1">Shoot tissue taken approximately 20 cm above the soil surface</tissue>
    </source>
</reference>
<organism evidence="1">
    <name type="scientific">Arundo donax</name>
    <name type="common">Giant reed</name>
    <name type="synonym">Donax arundinaceus</name>
    <dbReference type="NCBI Taxonomy" id="35708"/>
    <lineage>
        <taxon>Eukaryota</taxon>
        <taxon>Viridiplantae</taxon>
        <taxon>Streptophyta</taxon>
        <taxon>Embryophyta</taxon>
        <taxon>Tracheophyta</taxon>
        <taxon>Spermatophyta</taxon>
        <taxon>Magnoliopsida</taxon>
        <taxon>Liliopsida</taxon>
        <taxon>Poales</taxon>
        <taxon>Poaceae</taxon>
        <taxon>PACMAD clade</taxon>
        <taxon>Arundinoideae</taxon>
        <taxon>Arundineae</taxon>
        <taxon>Arundo</taxon>
    </lineage>
</organism>
<dbReference type="AlphaFoldDB" id="A0A0A9G302"/>
<proteinExistence type="predicted"/>
<dbReference type="EMBL" id="GBRH01180042">
    <property type="protein sequence ID" value="JAE17854.1"/>
    <property type="molecule type" value="Transcribed_RNA"/>
</dbReference>
<name>A0A0A9G302_ARUDO</name>
<evidence type="ECO:0000313" key="1">
    <source>
        <dbReference type="EMBL" id="JAE17854.1"/>
    </source>
</evidence>
<accession>A0A0A9G302</accession>